<keyword evidence="1" id="KW-0472">Membrane</keyword>
<evidence type="ECO:0000313" key="4">
    <source>
        <dbReference type="Proteomes" id="UP000053660"/>
    </source>
</evidence>
<evidence type="ECO:0000313" key="3">
    <source>
        <dbReference type="EMBL" id="KHJ89976.1"/>
    </source>
</evidence>
<dbReference type="PANTHER" id="PTHR21148">
    <property type="entry name" value="THIOREDOXIN DOMAIN-CONTAINING PROTEIN 9"/>
    <property type="match status" value="1"/>
</dbReference>
<gene>
    <name evidence="3" type="ORF">OESDEN_10185</name>
</gene>
<name>A0A0B1T1E8_OESDE</name>
<evidence type="ECO:0000256" key="2">
    <source>
        <dbReference type="SAM" id="SignalP"/>
    </source>
</evidence>
<protein>
    <submittedName>
        <fullName evidence="3">Uncharacterized protein</fullName>
    </submittedName>
</protein>
<dbReference type="Proteomes" id="UP000053660">
    <property type="component" value="Unassembled WGS sequence"/>
</dbReference>
<accession>A0A0B1T1E8</accession>
<keyword evidence="1" id="KW-1133">Transmembrane helix</keyword>
<dbReference type="EMBL" id="KN553528">
    <property type="protein sequence ID" value="KHJ89976.1"/>
    <property type="molecule type" value="Genomic_DNA"/>
</dbReference>
<keyword evidence="2" id="KW-0732">Signal</keyword>
<keyword evidence="1" id="KW-0812">Transmembrane</keyword>
<proteinExistence type="predicted"/>
<feature type="non-terminal residue" evidence="3">
    <location>
        <position position="1"/>
    </location>
</feature>
<evidence type="ECO:0000256" key="1">
    <source>
        <dbReference type="SAM" id="Phobius"/>
    </source>
</evidence>
<feature type="signal peptide" evidence="2">
    <location>
        <begin position="1"/>
        <end position="15"/>
    </location>
</feature>
<feature type="transmembrane region" description="Helical" evidence="1">
    <location>
        <begin position="114"/>
        <end position="135"/>
    </location>
</feature>
<reference evidence="3 4" key="1">
    <citation type="submission" date="2014-03" db="EMBL/GenBank/DDBJ databases">
        <title>Draft genome of the hookworm Oesophagostomum dentatum.</title>
        <authorList>
            <person name="Mitreva M."/>
        </authorList>
    </citation>
    <scope>NUCLEOTIDE SEQUENCE [LARGE SCALE GENOMIC DNA]</scope>
    <source>
        <strain evidence="3 4">OD-Hann</strain>
    </source>
</reference>
<keyword evidence="4" id="KW-1185">Reference proteome</keyword>
<dbReference type="AlphaFoldDB" id="A0A0B1T1E8"/>
<organism evidence="3 4">
    <name type="scientific">Oesophagostomum dentatum</name>
    <name type="common">Nodular worm</name>
    <dbReference type="NCBI Taxonomy" id="61180"/>
    <lineage>
        <taxon>Eukaryota</taxon>
        <taxon>Metazoa</taxon>
        <taxon>Ecdysozoa</taxon>
        <taxon>Nematoda</taxon>
        <taxon>Chromadorea</taxon>
        <taxon>Rhabditida</taxon>
        <taxon>Rhabditina</taxon>
        <taxon>Rhabditomorpha</taxon>
        <taxon>Strongyloidea</taxon>
        <taxon>Strongylidae</taxon>
        <taxon>Oesophagostomum</taxon>
    </lineage>
</organism>
<sequence>VHFLVTCLSVRIVYAIVIVKDQQTIDYIRGFDDLGGVHDFKTEILEHRLARSGVIKVEKPKMEQPEVVDPKSAFLAQIFKPIYLVEATLRHEKKRIWYSLLLRGVFELLCFSRYPLLVLISSSILFFNGFLYFILRG</sequence>
<dbReference type="OrthoDB" id="10257948at2759"/>
<feature type="chain" id="PRO_5013085135" evidence="2">
    <location>
        <begin position="16"/>
        <end position="137"/>
    </location>
</feature>
<dbReference type="Gene3D" id="3.40.30.10">
    <property type="entry name" value="Glutaredoxin"/>
    <property type="match status" value="1"/>
</dbReference>